<dbReference type="InterPro" id="IPR051324">
    <property type="entry name" value="Stress/Tellurium_Resist"/>
</dbReference>
<accession>A0ABT6Y4K7</accession>
<dbReference type="InterPro" id="IPR003325">
    <property type="entry name" value="TerD"/>
</dbReference>
<evidence type="ECO:0000313" key="3">
    <source>
        <dbReference type="EMBL" id="MDI9858503.1"/>
    </source>
</evidence>
<name>A0ABT6Y4K7_9BACT</name>
<dbReference type="PANTHER" id="PTHR32097">
    <property type="entry name" value="CAMP-BINDING PROTEIN 1-RELATED"/>
    <property type="match status" value="1"/>
</dbReference>
<reference evidence="3 4" key="1">
    <citation type="submission" date="2023-05" db="EMBL/GenBank/DDBJ databases">
        <title>Novel species of genus Flectobacillus isolated from stream in China.</title>
        <authorList>
            <person name="Lu H."/>
        </authorList>
    </citation>
    <scope>NUCLEOTIDE SEQUENCE [LARGE SCALE GENOMIC DNA]</scope>
    <source>
        <strain evidence="3 4">KCTC 42575</strain>
    </source>
</reference>
<dbReference type="EMBL" id="JASHIF010000003">
    <property type="protein sequence ID" value="MDI9858503.1"/>
    <property type="molecule type" value="Genomic_DNA"/>
</dbReference>
<comment type="caution">
    <text evidence="3">The sequence shown here is derived from an EMBL/GenBank/DDBJ whole genome shotgun (WGS) entry which is preliminary data.</text>
</comment>
<sequence length="185" mass="20585">MAINLKKGGSINLSKSMTKLNKLMIGLGWEYASIPVDLDASVFILGANGKLLSDEYFVFYNNLKAPDGSVQHTGDNRTGSDNDDDEVILANLDNIHPNATEICICVTIHQAQLRNHSFGMLRDAYIRIVDMDTKSEVVNYDLDSSHNAENALVFARIKKSGNEWYFYADSQGSKDELQALVDMFV</sequence>
<dbReference type="Pfam" id="PF02342">
    <property type="entry name" value="TerD"/>
    <property type="match status" value="1"/>
</dbReference>
<dbReference type="PANTHER" id="PTHR32097:SF17">
    <property type="entry name" value="CAMP-BINDING PROTEIN 1-RELATED"/>
    <property type="match status" value="1"/>
</dbReference>
<organism evidence="3 4">
    <name type="scientific">Flectobacillus roseus</name>
    <dbReference type="NCBI Taxonomy" id="502259"/>
    <lineage>
        <taxon>Bacteria</taxon>
        <taxon>Pseudomonadati</taxon>
        <taxon>Bacteroidota</taxon>
        <taxon>Cytophagia</taxon>
        <taxon>Cytophagales</taxon>
        <taxon>Flectobacillaceae</taxon>
        <taxon>Flectobacillus</taxon>
    </lineage>
</organism>
<proteinExistence type="predicted"/>
<dbReference type="CDD" id="cd06974">
    <property type="entry name" value="TerD_like"/>
    <property type="match status" value="1"/>
</dbReference>
<dbReference type="Proteomes" id="UP001236507">
    <property type="component" value="Unassembled WGS sequence"/>
</dbReference>
<dbReference type="Gene3D" id="2.60.60.30">
    <property type="entry name" value="sav2460 like domains"/>
    <property type="match status" value="1"/>
</dbReference>
<protein>
    <submittedName>
        <fullName evidence="3">TerD family protein</fullName>
    </submittedName>
</protein>
<evidence type="ECO:0000313" key="4">
    <source>
        <dbReference type="Proteomes" id="UP001236507"/>
    </source>
</evidence>
<keyword evidence="4" id="KW-1185">Reference proteome</keyword>
<gene>
    <name evidence="3" type="ORF">QM524_04720</name>
</gene>
<evidence type="ECO:0000259" key="2">
    <source>
        <dbReference type="Pfam" id="PF02342"/>
    </source>
</evidence>
<dbReference type="RefSeq" id="WP_283343702.1">
    <property type="nucleotide sequence ID" value="NZ_JASHIF010000003.1"/>
</dbReference>
<keyword evidence="1" id="KW-0778">Tellurium resistance</keyword>
<evidence type="ECO:0000256" key="1">
    <source>
        <dbReference type="ARBA" id="ARBA00022686"/>
    </source>
</evidence>
<feature type="domain" description="TerD" evidence="2">
    <location>
        <begin position="1"/>
        <end position="184"/>
    </location>
</feature>